<sequence length="810" mass="87752">MAEPTDPAALAALKAYDDASRELSSLQDNFPDADEEGAVDAWVTKAQIQWQLAAKNWEAAEVTDRAWRRVEQTFMKILPEVREKSLRTAFVEYNELAERAMQFDFDVVPLPIPKSLKQRGASSSQRAGSHVATSPASSRNKSLVPPPNLARQATPASQTPKPPVLPAIPPRQVSPTPVSPKPASPPTTPPQTKPSSVAPSSPKRAVPSRTSNLAVEIPRLDFSAASPPSTSAIPHEKILISLPREPTPSRTRSPSLSTTKATTGASSSFPPKPSAGPLFLGLRETDVGFGGAASLHFDSTAFQRPGWGSPAWSPAPTSDDETPSPSRSSFGLSFGPAALLPSPSQFKKTSSTMSIQPSTSSLLTVDAATRSRVIPGPDPARLEGTVLPHFSSRKPLFYPGTDDEEEQSRGVMVDEERVEDSEDEDNVVPGQEDNAPTPPLNDPIDVNREPTQQSDEAPSPPPTKSRRQHHRISFVFNDVTGDFEDPHPTIFLPRPRARSPQDQAPRRSTRPHVSPVDQDAAYLKTTQGSKPSKVKKDQKHRTESSGTKDSKGKEKELAHRKRARDEDDGASAVDKPAVKKLKSKDVKADEAEVVRATPAIRKRGPAPSKLPPVTLGISGGGFGEKVPTSAKPIKNGLKSISVLVVEEDYGKFVKVDGRYWNKDVAPFVGEQYTEPCDTCRRRGTHCRKLLTHTVICARCHYAKQPCEVDGEVALNPVSHYRPKGYKAINTFESALNAIEVNNAAVTSLVQQFLAGLNVLSHTESIRVQSSRLHECLNPVEEVVEEEGDSEVEEVTEGVAGPSKKKKSKSG</sequence>
<feature type="compositionally biased region" description="Pro residues" evidence="1">
    <location>
        <begin position="177"/>
        <end position="192"/>
    </location>
</feature>
<feature type="region of interest" description="Disordered" evidence="1">
    <location>
        <begin position="783"/>
        <end position="810"/>
    </location>
</feature>
<feature type="compositionally biased region" description="Basic and acidic residues" evidence="1">
    <location>
        <begin position="540"/>
        <end position="557"/>
    </location>
</feature>
<gene>
    <name evidence="2" type="ORF">EV421DRAFT_1747697</name>
</gene>
<feature type="compositionally biased region" description="Polar residues" evidence="1">
    <location>
        <begin position="120"/>
        <end position="141"/>
    </location>
</feature>
<evidence type="ECO:0000313" key="3">
    <source>
        <dbReference type="Proteomes" id="UP001175226"/>
    </source>
</evidence>
<protein>
    <submittedName>
        <fullName evidence="2">Uncharacterized protein</fullName>
    </submittedName>
</protein>
<feature type="compositionally biased region" description="Pro residues" evidence="1">
    <location>
        <begin position="160"/>
        <end position="169"/>
    </location>
</feature>
<dbReference type="AlphaFoldDB" id="A0AA39IBW5"/>
<accession>A0AA39IBW5</accession>
<keyword evidence="3" id="KW-1185">Reference proteome</keyword>
<feature type="region of interest" description="Disordered" evidence="1">
    <location>
        <begin position="306"/>
        <end position="584"/>
    </location>
</feature>
<feature type="region of interest" description="Disordered" evidence="1">
    <location>
        <begin position="116"/>
        <end position="277"/>
    </location>
</feature>
<reference evidence="2" key="1">
    <citation type="submission" date="2023-06" db="EMBL/GenBank/DDBJ databases">
        <authorList>
            <consortium name="Lawrence Berkeley National Laboratory"/>
            <person name="Ahrendt S."/>
            <person name="Sahu N."/>
            <person name="Indic B."/>
            <person name="Wong-Bajracharya J."/>
            <person name="Merenyi Z."/>
            <person name="Ke H.-M."/>
            <person name="Monk M."/>
            <person name="Kocsube S."/>
            <person name="Drula E."/>
            <person name="Lipzen A."/>
            <person name="Balint B."/>
            <person name="Henrissat B."/>
            <person name="Andreopoulos B."/>
            <person name="Martin F.M."/>
            <person name="Harder C.B."/>
            <person name="Rigling D."/>
            <person name="Ford K.L."/>
            <person name="Foster G.D."/>
            <person name="Pangilinan J."/>
            <person name="Papanicolaou A."/>
            <person name="Barry K."/>
            <person name="LaButti K."/>
            <person name="Viragh M."/>
            <person name="Koriabine M."/>
            <person name="Yan M."/>
            <person name="Riley R."/>
            <person name="Champramary S."/>
            <person name="Plett K.L."/>
            <person name="Tsai I.J."/>
            <person name="Slot J."/>
            <person name="Sipos G."/>
            <person name="Plett J."/>
            <person name="Nagy L.G."/>
            <person name="Grigoriev I.V."/>
        </authorList>
    </citation>
    <scope>NUCLEOTIDE SEQUENCE</scope>
    <source>
        <strain evidence="2">FPL87.14</strain>
    </source>
</reference>
<name>A0AA39IBW5_9AGAR</name>
<comment type="caution">
    <text evidence="2">The sequence shown here is derived from an EMBL/GenBank/DDBJ whole genome shotgun (WGS) entry which is preliminary data.</text>
</comment>
<feature type="compositionally biased region" description="Low complexity" evidence="1">
    <location>
        <begin position="223"/>
        <end position="233"/>
    </location>
</feature>
<feature type="compositionally biased region" description="Low complexity" evidence="1">
    <location>
        <begin position="241"/>
        <end position="268"/>
    </location>
</feature>
<feature type="compositionally biased region" description="Low complexity" evidence="1">
    <location>
        <begin position="349"/>
        <end position="361"/>
    </location>
</feature>
<feature type="compositionally biased region" description="Acidic residues" evidence="1">
    <location>
        <begin position="783"/>
        <end position="795"/>
    </location>
</feature>
<dbReference type="EMBL" id="JAUEPT010000534">
    <property type="protein sequence ID" value="KAK0421553.1"/>
    <property type="molecule type" value="Genomic_DNA"/>
</dbReference>
<organism evidence="2 3">
    <name type="scientific">Armillaria borealis</name>
    <dbReference type="NCBI Taxonomy" id="47425"/>
    <lineage>
        <taxon>Eukaryota</taxon>
        <taxon>Fungi</taxon>
        <taxon>Dikarya</taxon>
        <taxon>Basidiomycota</taxon>
        <taxon>Agaricomycotina</taxon>
        <taxon>Agaricomycetes</taxon>
        <taxon>Agaricomycetidae</taxon>
        <taxon>Agaricales</taxon>
        <taxon>Marasmiineae</taxon>
        <taxon>Physalacriaceae</taxon>
        <taxon>Armillaria</taxon>
    </lineage>
</organism>
<evidence type="ECO:0000313" key="2">
    <source>
        <dbReference type="EMBL" id="KAK0421553.1"/>
    </source>
</evidence>
<dbReference type="Proteomes" id="UP001175226">
    <property type="component" value="Unassembled WGS sequence"/>
</dbReference>
<feature type="compositionally biased region" description="Acidic residues" evidence="1">
    <location>
        <begin position="416"/>
        <end position="426"/>
    </location>
</feature>
<proteinExistence type="predicted"/>
<evidence type="ECO:0000256" key="1">
    <source>
        <dbReference type="SAM" id="MobiDB-lite"/>
    </source>
</evidence>